<evidence type="ECO:0000256" key="1">
    <source>
        <dbReference type="SAM" id="Phobius"/>
    </source>
</evidence>
<comment type="caution">
    <text evidence="2">The sequence shown here is derived from an EMBL/GenBank/DDBJ whole genome shotgun (WGS) entry which is preliminary data.</text>
</comment>
<gene>
    <name evidence="2" type="ORF">FD35_GL001072</name>
</gene>
<evidence type="ECO:0000313" key="3">
    <source>
        <dbReference type="Proteomes" id="UP000051999"/>
    </source>
</evidence>
<dbReference type="EMBL" id="AZFF01000019">
    <property type="protein sequence ID" value="KRL53439.1"/>
    <property type="molecule type" value="Genomic_DNA"/>
</dbReference>
<protein>
    <submittedName>
        <fullName evidence="2">Uncharacterized protein</fullName>
    </submittedName>
</protein>
<dbReference type="PATRIC" id="fig|1114972.6.peg.1088"/>
<feature type="transmembrane region" description="Helical" evidence="1">
    <location>
        <begin position="31"/>
        <end position="49"/>
    </location>
</feature>
<keyword evidence="1" id="KW-1133">Transmembrane helix</keyword>
<proteinExistence type="predicted"/>
<accession>A0A0R1R8P1</accession>
<keyword evidence="1" id="KW-0812">Transmembrane</keyword>
<keyword evidence="3" id="KW-1185">Reference proteome</keyword>
<dbReference type="AlphaFoldDB" id="A0A0R1R8P1"/>
<dbReference type="Proteomes" id="UP000051999">
    <property type="component" value="Unassembled WGS sequence"/>
</dbReference>
<organism evidence="2 3">
    <name type="scientific">Furfurilactobacillus rossiae DSM 15814</name>
    <dbReference type="NCBI Taxonomy" id="1114972"/>
    <lineage>
        <taxon>Bacteria</taxon>
        <taxon>Bacillati</taxon>
        <taxon>Bacillota</taxon>
        <taxon>Bacilli</taxon>
        <taxon>Lactobacillales</taxon>
        <taxon>Lactobacillaceae</taxon>
        <taxon>Furfurilactobacillus</taxon>
    </lineage>
</organism>
<evidence type="ECO:0000313" key="2">
    <source>
        <dbReference type="EMBL" id="KRL53439.1"/>
    </source>
</evidence>
<name>A0A0R1R8P1_9LACO</name>
<reference evidence="2 3" key="1">
    <citation type="journal article" date="2015" name="Genome Announc.">
        <title>Expanding the biotechnology potential of lactobacilli through comparative genomics of 213 strains and associated genera.</title>
        <authorList>
            <person name="Sun Z."/>
            <person name="Harris H.M."/>
            <person name="McCann A."/>
            <person name="Guo C."/>
            <person name="Argimon S."/>
            <person name="Zhang W."/>
            <person name="Yang X."/>
            <person name="Jeffery I.B."/>
            <person name="Cooney J.C."/>
            <person name="Kagawa T.F."/>
            <person name="Liu W."/>
            <person name="Song Y."/>
            <person name="Salvetti E."/>
            <person name="Wrobel A."/>
            <person name="Rasinkangas P."/>
            <person name="Parkhill J."/>
            <person name="Rea M.C."/>
            <person name="O'Sullivan O."/>
            <person name="Ritari J."/>
            <person name="Douillard F.P."/>
            <person name="Paul Ross R."/>
            <person name="Yang R."/>
            <person name="Briner A.E."/>
            <person name="Felis G.E."/>
            <person name="de Vos W.M."/>
            <person name="Barrangou R."/>
            <person name="Klaenhammer T.R."/>
            <person name="Caufield P.W."/>
            <person name="Cui Y."/>
            <person name="Zhang H."/>
            <person name="O'Toole P.W."/>
        </authorList>
    </citation>
    <scope>NUCLEOTIDE SEQUENCE [LARGE SCALE GENOMIC DNA]</scope>
    <source>
        <strain evidence="2 3">DSM 15814</strain>
    </source>
</reference>
<keyword evidence="1" id="KW-0472">Membrane</keyword>
<sequence length="50" mass="5643">MVLEILFIHQIHIALRYPSNVRYFNDTDDVAVLWVPFAASVALVGMIAIV</sequence>